<keyword evidence="2" id="KW-0812">Transmembrane</keyword>
<keyword evidence="2" id="KW-1133">Transmembrane helix</keyword>
<evidence type="ECO:0000256" key="2">
    <source>
        <dbReference type="SAM" id="Phobius"/>
    </source>
</evidence>
<feature type="transmembrane region" description="Helical" evidence="2">
    <location>
        <begin position="140"/>
        <end position="160"/>
    </location>
</feature>
<proteinExistence type="predicted"/>
<feature type="transmembrane region" description="Helical" evidence="2">
    <location>
        <begin position="233"/>
        <end position="251"/>
    </location>
</feature>
<dbReference type="AlphaFoldDB" id="A0A845FCA4"/>
<dbReference type="EMBL" id="WMFA01000003">
    <property type="protein sequence ID" value="MYL71438.1"/>
    <property type="molecule type" value="Genomic_DNA"/>
</dbReference>
<feature type="transmembrane region" description="Helical" evidence="2">
    <location>
        <begin position="108"/>
        <end position="128"/>
    </location>
</feature>
<gene>
    <name evidence="3" type="ORF">GLW00_11265</name>
</gene>
<dbReference type="RefSeq" id="WP_160914109.1">
    <property type="nucleotide sequence ID" value="NZ_WMFA01000003.1"/>
</dbReference>
<dbReference type="Proteomes" id="UP000450457">
    <property type="component" value="Unassembled WGS sequence"/>
</dbReference>
<sequence>MKKLEKHVNQILNQMQSTDDERDEIKEELLTHLKASKQDYINNGETEKRAERLAINDFGAPGLIGDGLQETLYPFQRGLLYGIGVATLLLGVFIHLIMTFSFGDPEPVWLFIQLVFGSLVTLVAMNISWVGKYFWSVNTVVFLSALWNGFNLVIITQFYSLQVILFMTYIFTLVLLCLIFIVRNSYFASLKTNNDPKAKTVTKISHIMNIIFGVIISTAALFMVWGMLVFTGFTWRGLLPIGFIVAWLGFYKFQMYLIGKRPVLAIFTGLLFMAAATVSPFTILSTFM</sequence>
<keyword evidence="2" id="KW-0472">Membrane</keyword>
<comment type="caution">
    <text evidence="3">The sequence shown here is derived from an EMBL/GenBank/DDBJ whole genome shotgun (WGS) entry which is preliminary data.</text>
</comment>
<name>A0A845FCA4_9BACI</name>
<evidence type="ECO:0000313" key="3">
    <source>
        <dbReference type="EMBL" id="MYL71438.1"/>
    </source>
</evidence>
<dbReference type="OrthoDB" id="2435931at2"/>
<feature type="coiled-coil region" evidence="1">
    <location>
        <begin position="1"/>
        <end position="28"/>
    </location>
</feature>
<protein>
    <submittedName>
        <fullName evidence="3">Uncharacterized protein</fullName>
    </submittedName>
</protein>
<accession>A0A845FCA4</accession>
<feature type="transmembrane region" description="Helical" evidence="2">
    <location>
        <begin position="207"/>
        <end position="227"/>
    </location>
</feature>
<feature type="transmembrane region" description="Helical" evidence="2">
    <location>
        <begin position="79"/>
        <end position="102"/>
    </location>
</feature>
<dbReference type="InterPro" id="IPR047928">
    <property type="entry name" value="Perm_prefix_1"/>
</dbReference>
<feature type="transmembrane region" description="Helical" evidence="2">
    <location>
        <begin position="166"/>
        <end position="186"/>
    </location>
</feature>
<organism evidence="3 4">
    <name type="scientific">Halobacillus litoralis</name>
    <dbReference type="NCBI Taxonomy" id="45668"/>
    <lineage>
        <taxon>Bacteria</taxon>
        <taxon>Bacillati</taxon>
        <taxon>Bacillota</taxon>
        <taxon>Bacilli</taxon>
        <taxon>Bacillales</taxon>
        <taxon>Bacillaceae</taxon>
        <taxon>Halobacillus</taxon>
    </lineage>
</organism>
<reference evidence="3 4" key="1">
    <citation type="submission" date="2019-11" db="EMBL/GenBank/DDBJ databases">
        <title>Genome sequences of 17 halophilic strains isolated from different environments.</title>
        <authorList>
            <person name="Furrow R.E."/>
        </authorList>
    </citation>
    <scope>NUCLEOTIDE SEQUENCE [LARGE SCALE GENOMIC DNA]</scope>
    <source>
        <strain evidence="3 4">SL-4</strain>
    </source>
</reference>
<evidence type="ECO:0000256" key="1">
    <source>
        <dbReference type="SAM" id="Coils"/>
    </source>
</evidence>
<evidence type="ECO:0000313" key="4">
    <source>
        <dbReference type="Proteomes" id="UP000450457"/>
    </source>
</evidence>
<keyword evidence="1" id="KW-0175">Coiled coil</keyword>
<dbReference type="NCBIfam" id="NF038403">
    <property type="entry name" value="perm_prefix_1"/>
    <property type="match status" value="1"/>
</dbReference>
<dbReference type="GeneID" id="78007581"/>
<feature type="transmembrane region" description="Helical" evidence="2">
    <location>
        <begin position="263"/>
        <end position="287"/>
    </location>
</feature>